<keyword evidence="8" id="KW-1185">Reference proteome</keyword>
<proteinExistence type="inferred from homology"/>
<evidence type="ECO:0000256" key="4">
    <source>
        <dbReference type="ARBA" id="ARBA00022989"/>
    </source>
</evidence>
<sequence length="134" mass="14756">MNPVKNQSYSNYLLTSAIFGFLAVAIGAFGAHALKGIVGPERMPIFETGNRYHFYHTIVSLLVVILAIQKGMNRYLKLSYFAFIIGILLFSFSLYTLAISGIKIFGAITPFGGASFLLGWIFLGLGTFQSFEEP</sequence>
<evidence type="ECO:0000256" key="1">
    <source>
        <dbReference type="ARBA" id="ARBA00004141"/>
    </source>
</evidence>
<comment type="similarity">
    <text evidence="2">Belongs to the UPF0382 family.</text>
</comment>
<feature type="transmembrane region" description="Helical" evidence="6">
    <location>
        <begin position="12"/>
        <end position="32"/>
    </location>
</feature>
<protein>
    <submittedName>
        <fullName evidence="7">DUF423 domain-containing protein</fullName>
    </submittedName>
</protein>
<dbReference type="PANTHER" id="PTHR43461">
    <property type="entry name" value="TRANSMEMBRANE PROTEIN 256"/>
    <property type="match status" value="1"/>
</dbReference>
<dbReference type="PANTHER" id="PTHR43461:SF1">
    <property type="entry name" value="TRANSMEMBRANE PROTEIN 256"/>
    <property type="match status" value="1"/>
</dbReference>
<evidence type="ECO:0000256" key="3">
    <source>
        <dbReference type="ARBA" id="ARBA00022692"/>
    </source>
</evidence>
<feature type="transmembrane region" description="Helical" evidence="6">
    <location>
        <begin position="52"/>
        <end position="68"/>
    </location>
</feature>
<feature type="transmembrane region" description="Helical" evidence="6">
    <location>
        <begin position="80"/>
        <end position="98"/>
    </location>
</feature>
<dbReference type="EMBL" id="RQGD01000022">
    <property type="protein sequence ID" value="TGL60377.1"/>
    <property type="molecule type" value="Genomic_DNA"/>
</dbReference>
<dbReference type="Pfam" id="PF04241">
    <property type="entry name" value="DUF423"/>
    <property type="match status" value="1"/>
</dbReference>
<evidence type="ECO:0000256" key="5">
    <source>
        <dbReference type="ARBA" id="ARBA00023136"/>
    </source>
</evidence>
<gene>
    <name evidence="7" type="ORF">EHQ58_07745</name>
</gene>
<name>A0A4R9K714_9LEPT</name>
<dbReference type="OrthoDB" id="9802121at2"/>
<evidence type="ECO:0000256" key="6">
    <source>
        <dbReference type="SAM" id="Phobius"/>
    </source>
</evidence>
<evidence type="ECO:0000313" key="8">
    <source>
        <dbReference type="Proteomes" id="UP000297693"/>
    </source>
</evidence>
<keyword evidence="3 6" id="KW-0812">Transmembrane</keyword>
<dbReference type="InterPro" id="IPR006696">
    <property type="entry name" value="DUF423"/>
</dbReference>
<evidence type="ECO:0000313" key="7">
    <source>
        <dbReference type="EMBL" id="TGL60377.1"/>
    </source>
</evidence>
<dbReference type="AlphaFoldDB" id="A0A4R9K714"/>
<accession>A0A4R9K714</accession>
<evidence type="ECO:0000256" key="2">
    <source>
        <dbReference type="ARBA" id="ARBA00009694"/>
    </source>
</evidence>
<feature type="transmembrane region" description="Helical" evidence="6">
    <location>
        <begin position="104"/>
        <end position="128"/>
    </location>
</feature>
<comment type="caution">
    <text evidence="7">The sequence shown here is derived from an EMBL/GenBank/DDBJ whole genome shotgun (WGS) entry which is preliminary data.</text>
</comment>
<keyword evidence="4 6" id="KW-1133">Transmembrane helix</keyword>
<dbReference type="GO" id="GO:0005886">
    <property type="term" value="C:plasma membrane"/>
    <property type="evidence" value="ECO:0007669"/>
    <property type="project" value="TreeGrafter"/>
</dbReference>
<comment type="subcellular location">
    <subcellularLocation>
        <location evidence="1">Membrane</location>
        <topology evidence="1">Multi-pass membrane protein</topology>
    </subcellularLocation>
</comment>
<dbReference type="RefSeq" id="WP_135623300.1">
    <property type="nucleotide sequence ID" value="NZ_RQGD01000022.1"/>
</dbReference>
<reference evidence="7" key="1">
    <citation type="journal article" date="2019" name="PLoS Negl. Trop. Dis.">
        <title>Revisiting the worldwide diversity of Leptospira species in the environment.</title>
        <authorList>
            <person name="Vincent A.T."/>
            <person name="Schiettekatte O."/>
            <person name="Bourhy P."/>
            <person name="Veyrier F.J."/>
            <person name="Picardeau M."/>
        </authorList>
    </citation>
    <scope>NUCLEOTIDE SEQUENCE [LARGE SCALE GENOMIC DNA]</scope>
    <source>
        <strain evidence="7">201702476</strain>
    </source>
</reference>
<organism evidence="7 8">
    <name type="scientific">Leptospira ognonensis</name>
    <dbReference type="NCBI Taxonomy" id="2484945"/>
    <lineage>
        <taxon>Bacteria</taxon>
        <taxon>Pseudomonadati</taxon>
        <taxon>Spirochaetota</taxon>
        <taxon>Spirochaetia</taxon>
        <taxon>Leptospirales</taxon>
        <taxon>Leptospiraceae</taxon>
        <taxon>Leptospira</taxon>
    </lineage>
</organism>
<dbReference type="Proteomes" id="UP000297693">
    <property type="component" value="Unassembled WGS sequence"/>
</dbReference>
<keyword evidence="5 6" id="KW-0472">Membrane</keyword>